<dbReference type="STRING" id="617002.SAMN05660653_00806"/>
<dbReference type="AlphaFoldDB" id="A0A1G6B8X9"/>
<dbReference type="Proteomes" id="UP000198771">
    <property type="component" value="Unassembled WGS sequence"/>
</dbReference>
<dbReference type="RefSeq" id="WP_153304275.1">
    <property type="nucleotide sequence ID" value="NZ_FMXO01000004.1"/>
</dbReference>
<keyword evidence="1" id="KW-0812">Transmembrane</keyword>
<feature type="transmembrane region" description="Helical" evidence="1">
    <location>
        <begin position="20"/>
        <end position="42"/>
    </location>
</feature>
<evidence type="ECO:0000256" key="1">
    <source>
        <dbReference type="SAM" id="Phobius"/>
    </source>
</evidence>
<keyword evidence="1" id="KW-1133">Transmembrane helix</keyword>
<gene>
    <name evidence="2" type="ORF">SAMN05660653_00806</name>
</gene>
<keyword evidence="3" id="KW-1185">Reference proteome</keyword>
<proteinExistence type="predicted"/>
<sequence length="52" mass="5627">MGITEIIPTLISNAAKEADLSSVIGVGFIFTYLTIIVVTALVRIKQGKHMDH</sequence>
<organism evidence="2 3">
    <name type="scientific">Desulfonatronum thiosulfatophilum</name>
    <dbReference type="NCBI Taxonomy" id="617002"/>
    <lineage>
        <taxon>Bacteria</taxon>
        <taxon>Pseudomonadati</taxon>
        <taxon>Thermodesulfobacteriota</taxon>
        <taxon>Desulfovibrionia</taxon>
        <taxon>Desulfovibrionales</taxon>
        <taxon>Desulfonatronaceae</taxon>
        <taxon>Desulfonatronum</taxon>
    </lineage>
</organism>
<accession>A0A1G6B8X9</accession>
<name>A0A1G6B8X9_9BACT</name>
<keyword evidence="1" id="KW-0472">Membrane</keyword>
<reference evidence="2 3" key="1">
    <citation type="submission" date="2016-10" db="EMBL/GenBank/DDBJ databases">
        <authorList>
            <person name="de Groot N.N."/>
        </authorList>
    </citation>
    <scope>NUCLEOTIDE SEQUENCE [LARGE SCALE GENOMIC DNA]</scope>
    <source>
        <strain evidence="2 3">ASO4-2</strain>
    </source>
</reference>
<dbReference type="EMBL" id="FMXO01000004">
    <property type="protein sequence ID" value="SDB17100.1"/>
    <property type="molecule type" value="Genomic_DNA"/>
</dbReference>
<evidence type="ECO:0000313" key="3">
    <source>
        <dbReference type="Proteomes" id="UP000198771"/>
    </source>
</evidence>
<evidence type="ECO:0000313" key="2">
    <source>
        <dbReference type="EMBL" id="SDB17100.1"/>
    </source>
</evidence>
<protein>
    <submittedName>
        <fullName evidence="2">Uncharacterized protein</fullName>
    </submittedName>
</protein>